<comment type="caution">
    <text evidence="6">The sequence shown here is derived from an EMBL/GenBank/DDBJ whole genome shotgun (WGS) entry which is preliminary data.</text>
</comment>
<dbReference type="Proteomes" id="UP001235760">
    <property type="component" value="Unassembled WGS sequence"/>
</dbReference>
<dbReference type="CDD" id="cd01949">
    <property type="entry name" value="GGDEF"/>
    <property type="match status" value="1"/>
</dbReference>
<dbReference type="SUPFAM" id="SSF53850">
    <property type="entry name" value="Periplasmic binding protein-like II"/>
    <property type="match status" value="1"/>
</dbReference>
<accession>A0ABT9FZP1</accession>
<dbReference type="Gene3D" id="3.30.70.270">
    <property type="match status" value="1"/>
</dbReference>
<protein>
    <submittedName>
        <fullName evidence="6">EAL domain-containing protein</fullName>
    </submittedName>
</protein>
<dbReference type="Pfam" id="PF00497">
    <property type="entry name" value="SBP_bac_3"/>
    <property type="match status" value="1"/>
</dbReference>
<dbReference type="Gene3D" id="3.30.450.20">
    <property type="entry name" value="PAS domain"/>
    <property type="match status" value="1"/>
</dbReference>
<dbReference type="InterPro" id="IPR000160">
    <property type="entry name" value="GGDEF_dom"/>
</dbReference>
<dbReference type="InterPro" id="IPR035919">
    <property type="entry name" value="EAL_sf"/>
</dbReference>
<dbReference type="InterPro" id="IPR035965">
    <property type="entry name" value="PAS-like_dom_sf"/>
</dbReference>
<dbReference type="SMART" id="SM00062">
    <property type="entry name" value="PBPb"/>
    <property type="match status" value="1"/>
</dbReference>
<dbReference type="PANTHER" id="PTHR44757">
    <property type="entry name" value="DIGUANYLATE CYCLASE DGCP"/>
    <property type="match status" value="1"/>
</dbReference>
<dbReference type="SMART" id="SM00267">
    <property type="entry name" value="GGDEF"/>
    <property type="match status" value="1"/>
</dbReference>
<dbReference type="SUPFAM" id="SSF55073">
    <property type="entry name" value="Nucleotide cyclase"/>
    <property type="match status" value="1"/>
</dbReference>
<evidence type="ECO:0000259" key="3">
    <source>
        <dbReference type="PROSITE" id="PS50113"/>
    </source>
</evidence>
<feature type="domain" description="PAC" evidence="3">
    <location>
        <begin position="368"/>
        <end position="422"/>
    </location>
</feature>
<keyword evidence="1" id="KW-0812">Transmembrane</keyword>
<dbReference type="InterPro" id="IPR029787">
    <property type="entry name" value="Nucleotide_cyclase"/>
</dbReference>
<dbReference type="NCBIfam" id="TIGR00254">
    <property type="entry name" value="GGDEF"/>
    <property type="match status" value="1"/>
</dbReference>
<dbReference type="PANTHER" id="PTHR44757:SF2">
    <property type="entry name" value="BIOFILM ARCHITECTURE MAINTENANCE PROTEIN MBAA"/>
    <property type="match status" value="1"/>
</dbReference>
<keyword evidence="7" id="KW-1185">Reference proteome</keyword>
<dbReference type="Gene3D" id="3.20.20.450">
    <property type="entry name" value="EAL domain"/>
    <property type="match status" value="1"/>
</dbReference>
<dbReference type="EMBL" id="JAUZEE010000001">
    <property type="protein sequence ID" value="MDP4299695.1"/>
    <property type="molecule type" value="Genomic_DNA"/>
</dbReference>
<dbReference type="InterPro" id="IPR043128">
    <property type="entry name" value="Rev_trsase/Diguanyl_cyclase"/>
</dbReference>
<reference evidence="6 7" key="1">
    <citation type="submission" date="2023-08" db="EMBL/GenBank/DDBJ databases">
        <authorList>
            <person name="Roldan D.M."/>
            <person name="Menes R.J."/>
        </authorList>
    </citation>
    <scope>NUCLEOTIDE SEQUENCE [LARGE SCALE GENOMIC DNA]</scope>
    <source>
        <strain evidence="6 7">CCM 2812</strain>
    </source>
</reference>
<dbReference type="InterPro" id="IPR013656">
    <property type="entry name" value="PAS_4"/>
</dbReference>
<dbReference type="SUPFAM" id="SSF141868">
    <property type="entry name" value="EAL domain-like"/>
    <property type="match status" value="1"/>
</dbReference>
<feature type="domain" description="EAL" evidence="4">
    <location>
        <begin position="601"/>
        <end position="855"/>
    </location>
</feature>
<dbReference type="Pfam" id="PF08448">
    <property type="entry name" value="PAS_4"/>
    <property type="match status" value="1"/>
</dbReference>
<evidence type="ECO:0000256" key="1">
    <source>
        <dbReference type="SAM" id="Phobius"/>
    </source>
</evidence>
<name>A0ABT9FZP1_LEPDI</name>
<dbReference type="PROSITE" id="PS50113">
    <property type="entry name" value="PAC"/>
    <property type="match status" value="1"/>
</dbReference>
<dbReference type="InterPro" id="IPR000014">
    <property type="entry name" value="PAS"/>
</dbReference>
<feature type="transmembrane region" description="Helical" evidence="1">
    <location>
        <begin position="261"/>
        <end position="282"/>
    </location>
</feature>
<dbReference type="SMART" id="SM00052">
    <property type="entry name" value="EAL"/>
    <property type="match status" value="1"/>
</dbReference>
<dbReference type="CDD" id="cd01948">
    <property type="entry name" value="EAL"/>
    <property type="match status" value="1"/>
</dbReference>
<dbReference type="PROSITE" id="PS50112">
    <property type="entry name" value="PAS"/>
    <property type="match status" value="1"/>
</dbReference>
<dbReference type="Gene3D" id="3.40.190.10">
    <property type="entry name" value="Periplasmic binding protein-like II"/>
    <property type="match status" value="2"/>
</dbReference>
<evidence type="ECO:0000259" key="2">
    <source>
        <dbReference type="PROSITE" id="PS50112"/>
    </source>
</evidence>
<feature type="domain" description="PAS" evidence="2">
    <location>
        <begin position="296"/>
        <end position="366"/>
    </location>
</feature>
<keyword evidence="1" id="KW-0472">Membrane</keyword>
<dbReference type="SMART" id="SM00091">
    <property type="entry name" value="PAS"/>
    <property type="match status" value="1"/>
</dbReference>
<keyword evidence="1" id="KW-1133">Transmembrane helix</keyword>
<evidence type="ECO:0000259" key="4">
    <source>
        <dbReference type="PROSITE" id="PS50883"/>
    </source>
</evidence>
<organism evidence="6 7">
    <name type="scientific">Leptothrix discophora</name>
    <dbReference type="NCBI Taxonomy" id="89"/>
    <lineage>
        <taxon>Bacteria</taxon>
        <taxon>Pseudomonadati</taxon>
        <taxon>Pseudomonadota</taxon>
        <taxon>Betaproteobacteria</taxon>
        <taxon>Burkholderiales</taxon>
        <taxon>Sphaerotilaceae</taxon>
        <taxon>Leptothrix</taxon>
    </lineage>
</organism>
<feature type="domain" description="GGDEF" evidence="5">
    <location>
        <begin position="454"/>
        <end position="592"/>
    </location>
</feature>
<evidence type="ECO:0000313" key="7">
    <source>
        <dbReference type="Proteomes" id="UP001235760"/>
    </source>
</evidence>
<dbReference type="RefSeq" id="WP_305748227.1">
    <property type="nucleotide sequence ID" value="NZ_JAUZEE010000001.1"/>
</dbReference>
<dbReference type="InterPro" id="IPR052155">
    <property type="entry name" value="Biofilm_reg_signaling"/>
</dbReference>
<dbReference type="NCBIfam" id="TIGR00229">
    <property type="entry name" value="sensory_box"/>
    <property type="match status" value="1"/>
</dbReference>
<evidence type="ECO:0000313" key="6">
    <source>
        <dbReference type="EMBL" id="MDP4299695.1"/>
    </source>
</evidence>
<dbReference type="SUPFAM" id="SSF55785">
    <property type="entry name" value="PYP-like sensor domain (PAS domain)"/>
    <property type="match status" value="1"/>
</dbReference>
<dbReference type="Pfam" id="PF00990">
    <property type="entry name" value="GGDEF"/>
    <property type="match status" value="1"/>
</dbReference>
<dbReference type="Pfam" id="PF00563">
    <property type="entry name" value="EAL"/>
    <property type="match status" value="1"/>
</dbReference>
<dbReference type="PROSITE" id="PS50887">
    <property type="entry name" value="GGDEF"/>
    <property type="match status" value="1"/>
</dbReference>
<dbReference type="InterPro" id="IPR001633">
    <property type="entry name" value="EAL_dom"/>
</dbReference>
<dbReference type="InterPro" id="IPR000700">
    <property type="entry name" value="PAS-assoc_C"/>
</dbReference>
<dbReference type="PROSITE" id="PS50883">
    <property type="entry name" value="EAL"/>
    <property type="match status" value="1"/>
</dbReference>
<proteinExistence type="predicted"/>
<gene>
    <name evidence="6" type="ORF">Q8X39_03540</name>
</gene>
<dbReference type="InterPro" id="IPR001638">
    <property type="entry name" value="Solute-binding_3/MltF_N"/>
</dbReference>
<sequence length="859" mass="95598">MRGGRWAGVGLLFWGLLVGVTAQTASARELRVGVYDNEPKIYRDANGTPAGILIDLLQAIAVPQGWTLQPVTCEWQACLDALERGDIDLMPDVAWTEARARRFDFHEVPVMSSWSQVYALADARFESVLDLRGKRVAVLAGSSQESYLRELMAGLDAPVELLPIRSLDEGFDAVRDRLADAVVANQRYGDLHAAEARLVATPMVFQPARLFYAATRGRQTEVLAEIDRQLAIWKADPGSPYFEILQRWTREQPSAAIPARFWWVLAGILGALLLALVGAWTLRRQVARMTRDLHASRDQLNTILDSVGAYVYIKDTRLRYLYANRPVLDLFGRELKDVVGHGDEDFFDRETTARIHANDERVMRSGERVVEEEVNRVHEGAAAQTFLSVKLPLRRSSGEIYALCGISTDLTEHRRFQAEIHQLSHYDPLTHLPNRRLLIQRLQQGLDAHRRHGREGAVVVLDLAQLSLLNTTRGHSAGDELLRQAAQRLQACVSHDDLVARLGSDEFAVLLQDLSRAKDESARQVQEAVAAMQQAFVRPFELGGHRHACAVVIGVALYSDSGGDAEDTLKLADLALHQAKREGPSALRFYNQTMQERAEQRALLEAGLREALTREQFFLDYQPQFAADGRILGAEALVRWRHPDGGVRMPGLFIELAESSGLIVPLGRWILRSACAQIAAWQARPESAGWRVAVNVSARQFHDEGFVDDVLQILRSTGAPADRLELELTESQLLQDQDNVTRKMHQLRGHGITFALDDFGTGYASLGYLRHLPLSRLKIDKSFVDRLPHDAHDLAIVRTIHTLATHLGLEVIAEGVETEAQRSCLLSIGDMAIQGYLLGRPKSPERLLARFASGDGAAG</sequence>
<evidence type="ECO:0000259" key="5">
    <source>
        <dbReference type="PROSITE" id="PS50887"/>
    </source>
</evidence>